<keyword evidence="2" id="KW-1185">Reference proteome</keyword>
<accession>G0MKC9</accession>
<sequence>MKRFYIEIDPTDMMMSLF</sequence>
<dbReference type="AlphaFoldDB" id="G0MKC9"/>
<gene>
    <name evidence="1" type="ORF">CAEBREN_19321</name>
</gene>
<evidence type="ECO:0000313" key="2">
    <source>
        <dbReference type="Proteomes" id="UP000008068"/>
    </source>
</evidence>
<name>G0MKC9_CAEBE</name>
<protein>
    <submittedName>
        <fullName evidence="1">Uncharacterized protein</fullName>
    </submittedName>
</protein>
<evidence type="ECO:0000313" key="1">
    <source>
        <dbReference type="EMBL" id="EGT33609.1"/>
    </source>
</evidence>
<organism evidence="2">
    <name type="scientific">Caenorhabditis brenneri</name>
    <name type="common">Nematode worm</name>
    <dbReference type="NCBI Taxonomy" id="135651"/>
    <lineage>
        <taxon>Eukaryota</taxon>
        <taxon>Metazoa</taxon>
        <taxon>Ecdysozoa</taxon>
        <taxon>Nematoda</taxon>
        <taxon>Chromadorea</taxon>
        <taxon>Rhabditida</taxon>
        <taxon>Rhabditina</taxon>
        <taxon>Rhabditomorpha</taxon>
        <taxon>Rhabditoidea</taxon>
        <taxon>Rhabditidae</taxon>
        <taxon>Peloderinae</taxon>
        <taxon>Caenorhabditis</taxon>
    </lineage>
</organism>
<reference evidence="2" key="1">
    <citation type="submission" date="2011-07" db="EMBL/GenBank/DDBJ databases">
        <authorList>
            <consortium name="Caenorhabditis brenneri Sequencing and Analysis Consortium"/>
            <person name="Wilson R.K."/>
        </authorList>
    </citation>
    <scope>NUCLEOTIDE SEQUENCE [LARGE SCALE GENOMIC DNA]</scope>
    <source>
        <strain evidence="2">PB2801</strain>
    </source>
</reference>
<proteinExistence type="predicted"/>
<dbReference type="EMBL" id="GL379798">
    <property type="protein sequence ID" value="EGT33609.1"/>
    <property type="molecule type" value="Genomic_DNA"/>
</dbReference>
<dbReference type="Proteomes" id="UP000008068">
    <property type="component" value="Unassembled WGS sequence"/>
</dbReference>
<dbReference type="InParanoid" id="G0MKC9"/>